<comment type="caution">
    <text evidence="2">The sequence shown here is derived from an EMBL/GenBank/DDBJ whole genome shotgun (WGS) entry which is preliminary data.</text>
</comment>
<dbReference type="Proteomes" id="UP000478052">
    <property type="component" value="Unassembled WGS sequence"/>
</dbReference>
<reference evidence="2 3" key="1">
    <citation type="submission" date="2019-08" db="EMBL/GenBank/DDBJ databases">
        <title>Whole genome of Aphis craccivora.</title>
        <authorList>
            <person name="Voronova N.V."/>
            <person name="Shulinski R.S."/>
            <person name="Bandarenka Y.V."/>
            <person name="Zhorov D.G."/>
            <person name="Warner D."/>
        </authorList>
    </citation>
    <scope>NUCLEOTIDE SEQUENCE [LARGE SCALE GENOMIC DNA]</scope>
    <source>
        <strain evidence="2">180601</strain>
        <tissue evidence="2">Whole Body</tissue>
    </source>
</reference>
<dbReference type="EMBL" id="VUJU01002851">
    <property type="protein sequence ID" value="KAF0759894.1"/>
    <property type="molecule type" value="Genomic_DNA"/>
</dbReference>
<evidence type="ECO:0000313" key="2">
    <source>
        <dbReference type="EMBL" id="KAF0759894.1"/>
    </source>
</evidence>
<evidence type="ECO:0000256" key="1">
    <source>
        <dbReference type="SAM" id="MobiDB-lite"/>
    </source>
</evidence>
<evidence type="ECO:0000313" key="3">
    <source>
        <dbReference type="Proteomes" id="UP000478052"/>
    </source>
</evidence>
<proteinExistence type="predicted"/>
<gene>
    <name evidence="2" type="ORF">FWK35_00012854</name>
</gene>
<sequence length="62" mass="6361">MVTWPNARRPSRTSPRHRLASACASISDTGSTAIAAGEPLPQHPFPVGSADGSSMPFEPGGS</sequence>
<name>A0A6G0YQS8_APHCR</name>
<dbReference type="AlphaFoldDB" id="A0A6G0YQS8"/>
<feature type="region of interest" description="Disordered" evidence="1">
    <location>
        <begin position="33"/>
        <end position="62"/>
    </location>
</feature>
<keyword evidence="3" id="KW-1185">Reference proteome</keyword>
<accession>A0A6G0YQS8</accession>
<organism evidence="2 3">
    <name type="scientific">Aphis craccivora</name>
    <name type="common">Cowpea aphid</name>
    <dbReference type="NCBI Taxonomy" id="307492"/>
    <lineage>
        <taxon>Eukaryota</taxon>
        <taxon>Metazoa</taxon>
        <taxon>Ecdysozoa</taxon>
        <taxon>Arthropoda</taxon>
        <taxon>Hexapoda</taxon>
        <taxon>Insecta</taxon>
        <taxon>Pterygota</taxon>
        <taxon>Neoptera</taxon>
        <taxon>Paraneoptera</taxon>
        <taxon>Hemiptera</taxon>
        <taxon>Sternorrhyncha</taxon>
        <taxon>Aphidomorpha</taxon>
        <taxon>Aphidoidea</taxon>
        <taxon>Aphididae</taxon>
        <taxon>Aphidini</taxon>
        <taxon>Aphis</taxon>
        <taxon>Aphis</taxon>
    </lineage>
</organism>
<protein>
    <submittedName>
        <fullName evidence="2">Uncharacterized protein</fullName>
    </submittedName>
</protein>